<gene>
    <name evidence="2" type="ORF">CT0861_07881</name>
</gene>
<dbReference type="InterPro" id="IPR036770">
    <property type="entry name" value="Ankyrin_rpt-contain_sf"/>
</dbReference>
<dbReference type="PROSITE" id="PS50088">
    <property type="entry name" value="ANK_REPEAT"/>
    <property type="match status" value="1"/>
</dbReference>
<comment type="caution">
    <text evidence="2">The sequence shown here is derived from an EMBL/GenBank/DDBJ whole genome shotgun (WGS) entry which is preliminary data.</text>
</comment>
<dbReference type="EMBL" id="LFIV01000003">
    <property type="protein sequence ID" value="KZL78236.1"/>
    <property type="molecule type" value="Genomic_DNA"/>
</dbReference>
<dbReference type="SUPFAM" id="SSF48403">
    <property type="entry name" value="Ankyrin repeat"/>
    <property type="match status" value="1"/>
</dbReference>
<protein>
    <submittedName>
        <fullName evidence="2">Uncharacterized protein</fullName>
    </submittedName>
</protein>
<sequence length="576" mass="65774">MFKPSMLGNFERTSDFLSIRQPDPSKPIALQRLQSWPGSYVVRTRYEPQLETLGYERTNAAMAEVFGVVVSALTVAEMAGKFGTSLIKLKKLWNEVQDVPNEIAQLFRQLELLRPVLAEMESEFTQQTHKVYQNSAANLSMEYCQQAVGELDALAEDLQSRINAAKRSKRNIAKFKVAFKKEQIRSYQEKIQFALQLLCLSQQTYTISVVKSRLLAIPASFFGGFVYQTVSDPSHPNIEVHQARVQLPWWISETVWDFQAHRAYTGWKISLKLWIRRPNDAPIFIYVEKGSLHAVMKAFNSNEASLQDVDEIGWSLLHHAIFWGHLDVSKTLVDMGLSLNDVGMAKSTPLNTMDPCGRALETFPDLFGYLLDTGELDDHVESYFLPEDEYSPSSSLPEVIWKVPKAIDMVIKKGLTGLGSYYQFPPEKRFSRLEWRNVNPKVLLDDIYKGGNLEPADFRVVFGISYDSSLISFAVVYFRDLFWTAYGNIGRSRSMNHWRELARWSFGGLSVEELCQKERGEFDPVSMTPMFAGLVGVESKSLFLAHYQIPRLRNIQRALVFWLEDVQSSGIDLAEY</sequence>
<feature type="repeat" description="ANK" evidence="1">
    <location>
        <begin position="312"/>
        <end position="344"/>
    </location>
</feature>
<dbReference type="Proteomes" id="UP000076552">
    <property type="component" value="Unassembled WGS sequence"/>
</dbReference>
<name>A0A166YZB3_9PEZI</name>
<evidence type="ECO:0000313" key="2">
    <source>
        <dbReference type="EMBL" id="KZL78236.1"/>
    </source>
</evidence>
<organism evidence="2 3">
    <name type="scientific">Colletotrichum tofieldiae</name>
    <dbReference type="NCBI Taxonomy" id="708197"/>
    <lineage>
        <taxon>Eukaryota</taxon>
        <taxon>Fungi</taxon>
        <taxon>Dikarya</taxon>
        <taxon>Ascomycota</taxon>
        <taxon>Pezizomycotina</taxon>
        <taxon>Sordariomycetes</taxon>
        <taxon>Hypocreomycetidae</taxon>
        <taxon>Glomerellales</taxon>
        <taxon>Glomerellaceae</taxon>
        <taxon>Colletotrichum</taxon>
        <taxon>Colletotrichum spaethianum species complex</taxon>
    </lineage>
</organism>
<proteinExistence type="predicted"/>
<accession>A0A166YZB3</accession>
<dbReference type="InterPro" id="IPR002110">
    <property type="entry name" value="Ankyrin_rpt"/>
</dbReference>
<keyword evidence="3" id="KW-1185">Reference proteome</keyword>
<evidence type="ECO:0000313" key="3">
    <source>
        <dbReference type="Proteomes" id="UP000076552"/>
    </source>
</evidence>
<evidence type="ECO:0000256" key="1">
    <source>
        <dbReference type="PROSITE-ProRule" id="PRU00023"/>
    </source>
</evidence>
<dbReference type="STRING" id="708197.A0A166YZB3"/>
<reference evidence="2 3" key="1">
    <citation type="submission" date="2015-06" db="EMBL/GenBank/DDBJ databases">
        <title>Survival trade-offs in plant roots during colonization by closely related pathogenic and mutualistic fungi.</title>
        <authorList>
            <person name="Hacquard S."/>
            <person name="Kracher B."/>
            <person name="Hiruma K."/>
            <person name="Weinman A."/>
            <person name="Muench P."/>
            <person name="Garrido Oter R."/>
            <person name="Ver Loren van Themaat E."/>
            <person name="Dallerey J.-F."/>
            <person name="Damm U."/>
            <person name="Henrissat B."/>
            <person name="Lespinet O."/>
            <person name="Thon M."/>
            <person name="Kemen E."/>
            <person name="McHardy A.C."/>
            <person name="Schulze-Lefert P."/>
            <person name="O'Connell R.J."/>
        </authorList>
    </citation>
    <scope>NUCLEOTIDE SEQUENCE [LARGE SCALE GENOMIC DNA]</scope>
    <source>
        <strain evidence="2 3">0861</strain>
    </source>
</reference>
<keyword evidence="1" id="KW-0040">ANK repeat</keyword>
<dbReference type="Gene3D" id="1.25.40.20">
    <property type="entry name" value="Ankyrin repeat-containing domain"/>
    <property type="match status" value="1"/>
</dbReference>
<feature type="non-terminal residue" evidence="2">
    <location>
        <position position="576"/>
    </location>
</feature>
<dbReference type="AlphaFoldDB" id="A0A166YZB3"/>